<dbReference type="OrthoDB" id="10023921at2759"/>
<protein>
    <recommendedName>
        <fullName evidence="3">beta-N-acetylhexosaminidase</fullName>
        <ecNumber evidence="3">3.2.1.52</ecNumber>
    </recommendedName>
</protein>
<keyword evidence="4" id="KW-0378">Hydrolase</keyword>
<gene>
    <name evidence="7" type="ORF">TCAL_05344</name>
</gene>
<reference evidence="7 8" key="1">
    <citation type="journal article" date="2018" name="Nat. Ecol. Evol.">
        <title>Genomic signatures of mitonuclear coevolution across populations of Tigriopus californicus.</title>
        <authorList>
            <person name="Barreto F.S."/>
            <person name="Watson E.T."/>
            <person name="Lima T.G."/>
            <person name="Willett C.S."/>
            <person name="Edmands S."/>
            <person name="Li W."/>
            <person name="Burton R.S."/>
        </authorList>
    </citation>
    <scope>NUCLEOTIDE SEQUENCE [LARGE SCALE GENOMIC DNA]</scope>
    <source>
        <strain evidence="7 8">San Diego</strain>
    </source>
</reference>
<feature type="region of interest" description="Disordered" evidence="5">
    <location>
        <begin position="31"/>
        <end position="50"/>
    </location>
</feature>
<dbReference type="EC" id="3.2.1.52" evidence="3"/>
<dbReference type="Gene3D" id="3.20.20.80">
    <property type="entry name" value="Glycosidases"/>
    <property type="match status" value="1"/>
</dbReference>
<keyword evidence="8" id="KW-1185">Reference proteome</keyword>
<dbReference type="InterPro" id="IPR038901">
    <property type="entry name" value="HEXDC-like"/>
</dbReference>
<dbReference type="GO" id="GO:0005975">
    <property type="term" value="P:carbohydrate metabolic process"/>
    <property type="evidence" value="ECO:0007669"/>
    <property type="project" value="InterPro"/>
</dbReference>
<evidence type="ECO:0000313" key="8">
    <source>
        <dbReference type="Proteomes" id="UP000318571"/>
    </source>
</evidence>
<feature type="region of interest" description="Disordered" evidence="5">
    <location>
        <begin position="104"/>
        <end position="140"/>
    </location>
</feature>
<dbReference type="GO" id="GO:0004563">
    <property type="term" value="F:beta-N-acetylhexosaminidase activity"/>
    <property type="evidence" value="ECO:0007669"/>
    <property type="project" value="UniProtKB-EC"/>
</dbReference>
<evidence type="ECO:0000256" key="4">
    <source>
        <dbReference type="ARBA" id="ARBA00022801"/>
    </source>
</evidence>
<evidence type="ECO:0000313" key="7">
    <source>
        <dbReference type="EMBL" id="TRY76467.1"/>
    </source>
</evidence>
<dbReference type="AlphaFoldDB" id="A0A553PFK7"/>
<organism evidence="7 8">
    <name type="scientific">Tigriopus californicus</name>
    <name type="common">Marine copepod</name>
    <dbReference type="NCBI Taxonomy" id="6832"/>
    <lineage>
        <taxon>Eukaryota</taxon>
        <taxon>Metazoa</taxon>
        <taxon>Ecdysozoa</taxon>
        <taxon>Arthropoda</taxon>
        <taxon>Crustacea</taxon>
        <taxon>Multicrustacea</taxon>
        <taxon>Hexanauplia</taxon>
        <taxon>Copepoda</taxon>
        <taxon>Harpacticoida</taxon>
        <taxon>Harpacticidae</taxon>
        <taxon>Tigriopus</taxon>
    </lineage>
</organism>
<accession>A0A553PFK7</accession>
<comment type="caution">
    <text evidence="7">The sequence shown here is derived from an EMBL/GenBank/DDBJ whole genome shotgun (WGS) entry which is preliminary data.</text>
</comment>
<dbReference type="PANTHER" id="PTHR21040:SF8">
    <property type="entry name" value="BCDNA.GH04120"/>
    <property type="match status" value="1"/>
</dbReference>
<dbReference type="PANTHER" id="PTHR21040">
    <property type="entry name" value="BCDNA.GH04120"/>
    <property type="match status" value="1"/>
</dbReference>
<dbReference type="Proteomes" id="UP000318571">
    <property type="component" value="Chromosome 5"/>
</dbReference>
<comment type="catalytic activity">
    <reaction evidence="1">
        <text>Hydrolysis of terminal non-reducing N-acetyl-D-hexosamine residues in N-acetyl-beta-D-hexosaminides.</text>
        <dbReference type="EC" id="3.2.1.52"/>
    </reaction>
</comment>
<sequence>MFVRRKLVGFFTVLILFVVVATVDHYFYLEPGPREHKPKRHPQAHESADLEEGEVPKMHLHAGAAPGEITINENTDLRDPVEVSVADEVSHAVRDRRVGFIPTEPVATSASRMDQKRKDQSDGSLEIDDSNTPDLNSDGTRYIPRRRVVHLDLKGAPPKISYFKTLFPLLQSAGATHLLVEYEDMFPFWGPLKNLTAHNAYTKNDVQNLRNFAAKNNLEIIPLVQTFGHLELALKQEEFKDLREVSEHPQSICPSKDKSWTFITEVIDQVLEMHPKSNWLHIGCDEVYQLGQCSVCSEKIARANNDPDVKYHQDGRSIFLEHVHRVGKYVRESKHVIPIIWDDMLRTIPPVTLLDSGVGDVVEPMIWVYIEDVDRFVDPLTWNSFGQVFTHVWTASAYKGAFGERLYATNIQRHVGNHLAWQEVMRRESQNGNRINFRGIVLTGWSRYDHFAVLCELLPVSVPSLVLNLVILNEGGHSFEATRRSHRLLQCNGQKTMMTPEELLRNPVQWDLHRCRFPGSNLFSLLSSYDMNKKEVESLYERITKRDGWMSDYSVRHHFASPSRVMDTMRSVHYLPNSLRSMEAQFKDTLLQYFDSYTTDEWIEQHILPLHEMVNELVERSKALTDRSAWPRRPLVSSAQSPKST</sequence>
<dbReference type="CDD" id="cd06565">
    <property type="entry name" value="GH20_GcnA-like"/>
    <property type="match status" value="1"/>
</dbReference>
<name>A0A553PFK7_TIGCA</name>
<dbReference type="STRING" id="6832.A0A553PFK7"/>
<evidence type="ECO:0000256" key="3">
    <source>
        <dbReference type="ARBA" id="ARBA00012663"/>
    </source>
</evidence>
<dbReference type="SUPFAM" id="SSF51445">
    <property type="entry name" value="(Trans)glycosidases"/>
    <property type="match status" value="1"/>
</dbReference>
<evidence type="ECO:0000256" key="2">
    <source>
        <dbReference type="ARBA" id="ARBA00006285"/>
    </source>
</evidence>
<proteinExistence type="inferred from homology"/>
<evidence type="ECO:0000259" key="6">
    <source>
        <dbReference type="Pfam" id="PF00728"/>
    </source>
</evidence>
<dbReference type="InterPro" id="IPR017853">
    <property type="entry name" value="GH"/>
</dbReference>
<evidence type="ECO:0000256" key="1">
    <source>
        <dbReference type="ARBA" id="ARBA00001231"/>
    </source>
</evidence>
<comment type="similarity">
    <text evidence="2">Belongs to the glycosyl hydrolase 20 family.</text>
</comment>
<evidence type="ECO:0000256" key="5">
    <source>
        <dbReference type="SAM" id="MobiDB-lite"/>
    </source>
</evidence>
<dbReference type="EMBL" id="VCGU01000004">
    <property type="protein sequence ID" value="TRY76467.1"/>
    <property type="molecule type" value="Genomic_DNA"/>
</dbReference>
<dbReference type="InterPro" id="IPR015883">
    <property type="entry name" value="Glyco_hydro_20_cat"/>
</dbReference>
<dbReference type="Pfam" id="PF00728">
    <property type="entry name" value="Glyco_hydro_20"/>
    <property type="match status" value="1"/>
</dbReference>
<dbReference type="OMA" id="MKYWEEL"/>
<feature type="domain" description="Glycoside hydrolase family 20 catalytic" evidence="6">
    <location>
        <begin position="168"/>
        <end position="348"/>
    </location>
</feature>